<reference evidence="2" key="1">
    <citation type="journal article" date="2022" name="Nat. Commun.">
        <title>Chromosome evolution and the genetic basis of agronomically important traits in greater yam.</title>
        <authorList>
            <person name="Bredeson J.V."/>
            <person name="Lyons J.B."/>
            <person name="Oniyinde I.O."/>
            <person name="Okereke N.R."/>
            <person name="Kolade O."/>
            <person name="Nnabue I."/>
            <person name="Nwadili C.O."/>
            <person name="Hribova E."/>
            <person name="Parker M."/>
            <person name="Nwogha J."/>
            <person name="Shu S."/>
            <person name="Carlson J."/>
            <person name="Kariba R."/>
            <person name="Muthemba S."/>
            <person name="Knop K."/>
            <person name="Barton G.J."/>
            <person name="Sherwood A.V."/>
            <person name="Lopez-Montes A."/>
            <person name="Asiedu R."/>
            <person name="Jamnadass R."/>
            <person name="Muchugi A."/>
            <person name="Goodstein D."/>
            <person name="Egesi C.N."/>
            <person name="Featherston J."/>
            <person name="Asfaw A."/>
            <person name="Simpson G.G."/>
            <person name="Dolezel J."/>
            <person name="Hendre P.S."/>
            <person name="Van Deynze A."/>
            <person name="Kumar P.L."/>
            <person name="Obidiegwu J.E."/>
            <person name="Bhattacharjee R."/>
            <person name="Rokhsar D.S."/>
        </authorList>
    </citation>
    <scope>NUCLEOTIDE SEQUENCE [LARGE SCALE GENOMIC DNA]</scope>
    <source>
        <strain evidence="2">cv. TDa95/00328</strain>
    </source>
</reference>
<protein>
    <submittedName>
        <fullName evidence="1">(Phosphotyrosine protein) phosphatases II protein</fullName>
    </submittedName>
</protein>
<dbReference type="Proteomes" id="UP000827976">
    <property type="component" value="Chromosome 9"/>
</dbReference>
<gene>
    <name evidence="1" type="ORF">IHE45_09G015400</name>
</gene>
<evidence type="ECO:0000313" key="2">
    <source>
        <dbReference type="Proteomes" id="UP000827976"/>
    </source>
</evidence>
<comment type="caution">
    <text evidence="1">The sequence shown here is derived from an EMBL/GenBank/DDBJ whole genome shotgun (WGS) entry which is preliminary data.</text>
</comment>
<proteinExistence type="predicted"/>
<evidence type="ECO:0000313" key="1">
    <source>
        <dbReference type="EMBL" id="KAH7671853.1"/>
    </source>
</evidence>
<sequence>MALFRKFFYRKPPDGLLEISERVYVFDCCFSTDVLEEDQYKVYMGGIVGQLREHFPDASFMVFNFRDGENQSQIANVLLEYDMTVMDYPRHYEGCPLLTMEMIHHFLRSSESWLSLGQQNLLLMHCERGGWPVLAFMLAGLLIYRKQYSGEQKTLEMIYKQAPRELLQLLSPLNPVPSQFRYLQYVSRRNVASEWPPLDRALTLDCIILRIIPNFDGEGGCRPIFRIYGQDPFIASDRTPKVLFSTPKKSKIVRLYKQADCELVKIDIHCHIQGDVVLECVNLEEDFEREEMMFRVMFNTAFIRSNILMLNRDEIDILWDAKDRFPKDFRAEVLFSEMDAAPSPISMELSSIEEKEGLPMEAFSKVQEIFSGLDWLDPKGDAALQVLQQITSSNVFQEKLEILSPQNLDALSLHKAANLSPQNVEIASSQMVVDPVTCPVPQNSIPEMLEKTVQSEESSDMVKKTSGSVTKQQPTLPEKPSPVSITKSQNTQLNELQIPLQRPPQLCIPSSSARSSPVSSNNSHRSSPSSISRYHSAPSALGITALLHDHAAFGSSEFSHSRSTSSSPAISPITASGLSEAPGQSVSSLSFSSSAQLSSEASSVEKINLSPALSSPTSHPSLRPAKSMSLLAQTVIPFAEALKVPSPSSSRVLSTSKQVTFTPSQRPLLPPPPPPPPPPPSFIASCVKTNARRPPKDQPSSGNILPPSSLTPTPDTCLRRTSTLPPPSPPPMLGFTSCPPLVASTAPPAPPLPPPPMVMSNRLHTTSPKASSRPPPPPPPPMVMSTNPPPSPMKKASGSSNAPPPPPTPPHSGHALPTSSPSAPPPPPPPPMVTSTGPPPSPMKKVSVSSNTPPPPPPPSNFRHALPASSPSAPPPPPPPHHVTHNSGTVASRKSPAAPPVPPPPALVQGTLKGSGVTSPHSNINNHHAVPPPPSGGIGAKGRALARTPSPRNGQSTQGSSKKTSLKPLHWVKVTRAMQGSLWAETQKLDESSKAPEFDMSELESLFSAAVPGSDAKDSADKSRRSSLGPKSDKIHLIDLRRANNCEIMLTKVKMPLPDLMSSVLALDDSALDVDQIDNLIKFSPTKEEMDLLKNYNGDKESLGKCEQFFLELMKIPRVESKLRVFSFKIQFRTQVGDLSTNLNIVNSAAEEVRNSVKLKRIMQTILSLGNALNQGTARGSAIGFRLDSLLKLIDTRARNNKMTLMHYLCKVLADKLPELLDFPKDLVSLEAASKIQLKSLAEEMQAISKGLEKVEQELTTSENDGPVSEIFRKTLKDFLVGAEAEVRALTSLYSGVGRNADALALYFGEDPTRCPFEQVVSTLLNFVRMFGRAQEENCKQIELEKKKAQKESENIKMKLGVSKKEPENLLSSPPLNTSTK</sequence>
<name>A0ACB7VDK7_DIOAL</name>
<keyword evidence="2" id="KW-1185">Reference proteome</keyword>
<accession>A0ACB7VDK7</accession>
<organism evidence="1 2">
    <name type="scientific">Dioscorea alata</name>
    <name type="common">Purple yam</name>
    <dbReference type="NCBI Taxonomy" id="55571"/>
    <lineage>
        <taxon>Eukaryota</taxon>
        <taxon>Viridiplantae</taxon>
        <taxon>Streptophyta</taxon>
        <taxon>Embryophyta</taxon>
        <taxon>Tracheophyta</taxon>
        <taxon>Spermatophyta</taxon>
        <taxon>Magnoliopsida</taxon>
        <taxon>Liliopsida</taxon>
        <taxon>Dioscoreales</taxon>
        <taxon>Dioscoreaceae</taxon>
        <taxon>Dioscorea</taxon>
    </lineage>
</organism>
<dbReference type="EMBL" id="CM037019">
    <property type="protein sequence ID" value="KAH7671853.1"/>
    <property type="molecule type" value="Genomic_DNA"/>
</dbReference>